<comment type="similarity">
    <text evidence="2 11">Belongs to the class-II aminoacyl-tRNA synthetase family.</text>
</comment>
<comment type="subunit">
    <text evidence="11">Homodimer.</text>
</comment>
<dbReference type="CDD" id="cd00775">
    <property type="entry name" value="LysRS_core"/>
    <property type="match status" value="1"/>
</dbReference>
<name>A0A1M4TIA8_9ACTN</name>
<dbReference type="InterPro" id="IPR006195">
    <property type="entry name" value="aa-tRNA-synth_II"/>
</dbReference>
<dbReference type="SUPFAM" id="SSF50249">
    <property type="entry name" value="Nucleic acid-binding proteins"/>
    <property type="match status" value="1"/>
</dbReference>
<dbReference type="NCBIfam" id="NF001756">
    <property type="entry name" value="PRK00484.1"/>
    <property type="match status" value="1"/>
</dbReference>
<dbReference type="Gene3D" id="2.40.50.140">
    <property type="entry name" value="Nucleic acid-binding proteins"/>
    <property type="match status" value="1"/>
</dbReference>
<comment type="catalytic activity">
    <reaction evidence="10 11 12">
        <text>tRNA(Lys) + L-lysine + ATP = L-lysyl-tRNA(Lys) + AMP + diphosphate</text>
        <dbReference type="Rhea" id="RHEA:20792"/>
        <dbReference type="Rhea" id="RHEA-COMP:9696"/>
        <dbReference type="Rhea" id="RHEA-COMP:9697"/>
        <dbReference type="ChEBI" id="CHEBI:30616"/>
        <dbReference type="ChEBI" id="CHEBI:32551"/>
        <dbReference type="ChEBI" id="CHEBI:33019"/>
        <dbReference type="ChEBI" id="CHEBI:78442"/>
        <dbReference type="ChEBI" id="CHEBI:78529"/>
        <dbReference type="ChEBI" id="CHEBI:456215"/>
        <dbReference type="EC" id="6.1.1.6"/>
    </reaction>
</comment>
<dbReference type="RefSeq" id="WP_072788654.1">
    <property type="nucleotide sequence ID" value="NZ_FQUL01000005.1"/>
</dbReference>
<dbReference type="HAMAP" id="MF_00252">
    <property type="entry name" value="Lys_tRNA_synth_class2"/>
    <property type="match status" value="1"/>
</dbReference>
<keyword evidence="3 11" id="KW-0963">Cytoplasm</keyword>
<evidence type="ECO:0000256" key="1">
    <source>
        <dbReference type="ARBA" id="ARBA00004496"/>
    </source>
</evidence>
<evidence type="ECO:0000256" key="5">
    <source>
        <dbReference type="ARBA" id="ARBA00022723"/>
    </source>
</evidence>
<gene>
    <name evidence="11" type="primary">lysS</name>
    <name evidence="14" type="ORF">SAMN02745225_00627</name>
</gene>
<keyword evidence="15" id="KW-1185">Reference proteome</keyword>
<evidence type="ECO:0000256" key="2">
    <source>
        <dbReference type="ARBA" id="ARBA00008226"/>
    </source>
</evidence>
<evidence type="ECO:0000256" key="6">
    <source>
        <dbReference type="ARBA" id="ARBA00022741"/>
    </source>
</evidence>
<comment type="subcellular location">
    <subcellularLocation>
        <location evidence="1 11">Cytoplasm</location>
    </subcellularLocation>
</comment>
<evidence type="ECO:0000256" key="12">
    <source>
        <dbReference type="RuleBase" id="RU000336"/>
    </source>
</evidence>
<keyword evidence="8 11" id="KW-0648">Protein biosynthesis</keyword>
<dbReference type="GO" id="GO:0000287">
    <property type="term" value="F:magnesium ion binding"/>
    <property type="evidence" value="ECO:0007669"/>
    <property type="project" value="UniProtKB-UniRule"/>
</dbReference>
<dbReference type="SUPFAM" id="SSF55681">
    <property type="entry name" value="Class II aaRS and biotin synthetases"/>
    <property type="match status" value="1"/>
</dbReference>
<dbReference type="InterPro" id="IPR002313">
    <property type="entry name" value="Lys-tRNA-ligase_II"/>
</dbReference>
<keyword evidence="9 11" id="KW-0030">Aminoacyl-tRNA synthetase</keyword>
<dbReference type="InterPro" id="IPR044136">
    <property type="entry name" value="Lys-tRNA-ligase_II_N"/>
</dbReference>
<evidence type="ECO:0000256" key="8">
    <source>
        <dbReference type="ARBA" id="ARBA00022917"/>
    </source>
</evidence>
<keyword evidence="4 11" id="KW-0436">Ligase</keyword>
<dbReference type="OrthoDB" id="9801152at2"/>
<keyword evidence="6 11" id="KW-0547">Nucleotide-binding</keyword>
<dbReference type="CDD" id="cd04322">
    <property type="entry name" value="LysRS_N"/>
    <property type="match status" value="1"/>
</dbReference>
<feature type="binding site" evidence="11">
    <location>
        <position position="396"/>
    </location>
    <ligand>
        <name>Mg(2+)</name>
        <dbReference type="ChEBI" id="CHEBI:18420"/>
        <label>1</label>
    </ligand>
</feature>
<evidence type="ECO:0000259" key="13">
    <source>
        <dbReference type="PROSITE" id="PS50862"/>
    </source>
</evidence>
<dbReference type="Gene3D" id="3.30.930.10">
    <property type="entry name" value="Bira Bifunctional Protein, Domain 2"/>
    <property type="match status" value="1"/>
</dbReference>
<dbReference type="InterPro" id="IPR045864">
    <property type="entry name" value="aa-tRNA-synth_II/BPL/LPL"/>
</dbReference>
<dbReference type="GO" id="GO:0005829">
    <property type="term" value="C:cytosol"/>
    <property type="evidence" value="ECO:0007669"/>
    <property type="project" value="TreeGrafter"/>
</dbReference>
<dbReference type="Pfam" id="PF01336">
    <property type="entry name" value="tRNA_anti-codon"/>
    <property type="match status" value="1"/>
</dbReference>
<evidence type="ECO:0000256" key="3">
    <source>
        <dbReference type="ARBA" id="ARBA00022490"/>
    </source>
</evidence>
<dbReference type="GO" id="GO:0000049">
    <property type="term" value="F:tRNA binding"/>
    <property type="evidence" value="ECO:0007669"/>
    <property type="project" value="TreeGrafter"/>
</dbReference>
<evidence type="ECO:0000313" key="14">
    <source>
        <dbReference type="EMBL" id="SHE44135.1"/>
    </source>
</evidence>
<dbReference type="AlphaFoldDB" id="A0A1M4TIA8"/>
<evidence type="ECO:0000313" key="15">
    <source>
        <dbReference type="Proteomes" id="UP000184295"/>
    </source>
</evidence>
<dbReference type="Pfam" id="PF00152">
    <property type="entry name" value="tRNA-synt_2"/>
    <property type="match status" value="1"/>
</dbReference>
<dbReference type="EC" id="6.1.1.6" evidence="11"/>
<proteinExistence type="inferred from homology"/>
<sequence length="479" mass="54826">MSDDVVAVQNLSEETRPYSFREAKPISEILPMADGLEPGEKGAANVCIAGRVMLIRRQGRLIFATLVDQSARVQLFASASETPNFQQFDQLSIGDWIGVWGPVMRTRRGEFSVQVHKWSLLAENLRSFGDKWKGISDPDLRYRQRYVDLWVNPSVRSTFTIRSKVVSLIRRYLEDRGFMEVETPMLQSIPTGAMAEPFVTHHNALDLDLYLRIAPELYLKRLVVGGFERVFEIGRVFRNEGISPRHNPEFTMLELYQAYADYQDIMVLTEELVSHVVKELFGTRKLTYGSNLLDFTPPWRRESLEQLVSERLGEEISLEMNPERLDALLTEHEIEAKEGWGVGKKVVELYEKTTEATLVQPTFVLDFPVEVSPLARAHRKKIGRVERFEAFVAGRELANAFSELNDPTVQRKRFEAQLREREAGDAEAMMLDEDYIRALEYGLPPTGGLGIGIDRLVMLLTNNQQIREVVLFPTMRPEV</sequence>
<dbReference type="FunFam" id="3.30.930.10:FF:000238">
    <property type="entry name" value="Lysine--tRNA ligase"/>
    <property type="match status" value="1"/>
</dbReference>
<dbReference type="PANTHER" id="PTHR42918">
    <property type="entry name" value="LYSYL-TRNA SYNTHETASE"/>
    <property type="match status" value="1"/>
</dbReference>
<evidence type="ECO:0000256" key="10">
    <source>
        <dbReference type="ARBA" id="ARBA00048573"/>
    </source>
</evidence>
<keyword evidence="5 11" id="KW-0479">Metal-binding</keyword>
<dbReference type="InterPro" id="IPR012340">
    <property type="entry name" value="NA-bd_OB-fold"/>
</dbReference>
<dbReference type="PROSITE" id="PS50862">
    <property type="entry name" value="AA_TRNA_LIGASE_II"/>
    <property type="match status" value="1"/>
</dbReference>
<dbReference type="NCBIfam" id="TIGR00499">
    <property type="entry name" value="lysS_bact"/>
    <property type="match status" value="1"/>
</dbReference>
<organism evidence="14 15">
    <name type="scientific">Ferrithrix thermotolerans DSM 19514</name>
    <dbReference type="NCBI Taxonomy" id="1121881"/>
    <lineage>
        <taxon>Bacteria</taxon>
        <taxon>Bacillati</taxon>
        <taxon>Actinomycetota</taxon>
        <taxon>Acidimicrobiia</taxon>
        <taxon>Acidimicrobiales</taxon>
        <taxon>Acidimicrobiaceae</taxon>
        <taxon>Ferrithrix</taxon>
    </lineage>
</organism>
<accession>A0A1M4TIA8</accession>
<dbReference type="GO" id="GO:0004824">
    <property type="term" value="F:lysine-tRNA ligase activity"/>
    <property type="evidence" value="ECO:0007669"/>
    <property type="project" value="UniProtKB-UniRule"/>
</dbReference>
<dbReference type="GO" id="GO:0005524">
    <property type="term" value="F:ATP binding"/>
    <property type="evidence" value="ECO:0007669"/>
    <property type="project" value="UniProtKB-UniRule"/>
</dbReference>
<keyword evidence="7 11" id="KW-0067">ATP-binding</keyword>
<dbReference type="GO" id="GO:0006430">
    <property type="term" value="P:lysyl-tRNA aminoacylation"/>
    <property type="evidence" value="ECO:0007669"/>
    <property type="project" value="UniProtKB-UniRule"/>
</dbReference>
<dbReference type="PRINTS" id="PR00982">
    <property type="entry name" value="TRNASYNTHLYS"/>
</dbReference>
<dbReference type="InterPro" id="IPR004364">
    <property type="entry name" value="Aa-tRNA-synt_II"/>
</dbReference>
<feature type="domain" description="Aminoacyl-transfer RNA synthetases class-II family profile" evidence="13">
    <location>
        <begin position="159"/>
        <end position="477"/>
    </location>
</feature>
<dbReference type="STRING" id="1121881.SAMN02745225_00627"/>
<feature type="binding site" evidence="11">
    <location>
        <position position="389"/>
    </location>
    <ligand>
        <name>Mg(2+)</name>
        <dbReference type="ChEBI" id="CHEBI:18420"/>
        <label>1</label>
    </ligand>
</feature>
<protein>
    <recommendedName>
        <fullName evidence="11">Lysine--tRNA ligase</fullName>
        <ecNumber evidence="11">6.1.1.6</ecNumber>
    </recommendedName>
    <alternativeName>
        <fullName evidence="11">Lysyl-tRNA synthetase</fullName>
        <shortName evidence="11">LysRS</shortName>
    </alternativeName>
</protein>
<reference evidence="15" key="1">
    <citation type="submission" date="2016-11" db="EMBL/GenBank/DDBJ databases">
        <authorList>
            <person name="Varghese N."/>
            <person name="Submissions S."/>
        </authorList>
    </citation>
    <scope>NUCLEOTIDE SEQUENCE [LARGE SCALE GENOMIC DNA]</scope>
    <source>
        <strain evidence="15">DSM 19514</strain>
    </source>
</reference>
<dbReference type="InterPro" id="IPR018149">
    <property type="entry name" value="Lys-tRNA-synth_II_C"/>
</dbReference>
<evidence type="ECO:0000256" key="11">
    <source>
        <dbReference type="HAMAP-Rule" id="MF_00252"/>
    </source>
</evidence>
<dbReference type="Proteomes" id="UP000184295">
    <property type="component" value="Unassembled WGS sequence"/>
</dbReference>
<evidence type="ECO:0000256" key="4">
    <source>
        <dbReference type="ARBA" id="ARBA00022598"/>
    </source>
</evidence>
<keyword evidence="11 12" id="KW-0460">Magnesium</keyword>
<feature type="binding site" evidence="11">
    <location>
        <position position="396"/>
    </location>
    <ligand>
        <name>Mg(2+)</name>
        <dbReference type="ChEBI" id="CHEBI:18420"/>
        <label>2</label>
    </ligand>
</feature>
<evidence type="ECO:0000256" key="7">
    <source>
        <dbReference type="ARBA" id="ARBA00022840"/>
    </source>
</evidence>
<evidence type="ECO:0000256" key="9">
    <source>
        <dbReference type="ARBA" id="ARBA00023146"/>
    </source>
</evidence>
<dbReference type="InterPro" id="IPR004365">
    <property type="entry name" value="NA-bd_OB_tRNA"/>
</dbReference>
<dbReference type="PANTHER" id="PTHR42918:SF15">
    <property type="entry name" value="LYSINE--TRNA LIGASE, CHLOROPLASTIC_MITOCHONDRIAL"/>
    <property type="match status" value="1"/>
</dbReference>
<comment type="cofactor">
    <cofactor evidence="11 12">
        <name>Mg(2+)</name>
        <dbReference type="ChEBI" id="CHEBI:18420"/>
    </cofactor>
    <text evidence="11 12">Binds 3 Mg(2+) ions per subunit.</text>
</comment>
<dbReference type="EMBL" id="FQUL01000005">
    <property type="protein sequence ID" value="SHE44135.1"/>
    <property type="molecule type" value="Genomic_DNA"/>
</dbReference>